<keyword evidence="3 6" id="KW-0731">Sigma factor</keyword>
<dbReference type="PRINTS" id="PR00046">
    <property type="entry name" value="SIGMA70FCT"/>
</dbReference>
<dbReference type="RefSeq" id="WP_377358930.1">
    <property type="nucleotide sequence ID" value="NZ_JBHTCM010000010.1"/>
</dbReference>
<proteinExistence type="inferred from homology"/>
<keyword evidence="4 6" id="KW-0238">DNA-binding</keyword>
<dbReference type="NCBIfam" id="NF005143">
    <property type="entry name" value="PRK06596.1"/>
    <property type="match status" value="1"/>
</dbReference>
<feature type="domain" description="RNA polymerase sigma-70" evidence="8">
    <location>
        <begin position="251"/>
        <end position="277"/>
    </location>
</feature>
<dbReference type="Gene3D" id="1.20.140.160">
    <property type="match status" value="1"/>
</dbReference>
<evidence type="ECO:0000256" key="1">
    <source>
        <dbReference type="ARBA" id="ARBA00007788"/>
    </source>
</evidence>
<dbReference type="Pfam" id="PF04542">
    <property type="entry name" value="Sigma70_r2"/>
    <property type="match status" value="1"/>
</dbReference>
<dbReference type="Gene3D" id="1.20.120.1810">
    <property type="match status" value="1"/>
</dbReference>
<protein>
    <recommendedName>
        <fullName evidence="6">RNA polymerase sigma factor</fullName>
    </recommendedName>
</protein>
<dbReference type="Pfam" id="PF04545">
    <property type="entry name" value="Sigma70_r4"/>
    <property type="match status" value="1"/>
</dbReference>
<feature type="domain" description="RNA polymerase sigma-70" evidence="7">
    <location>
        <begin position="74"/>
        <end position="87"/>
    </location>
</feature>
<sequence length="295" mass="33709">MAHIDDPETQRANLTFIKASMKEPLLSRDHEFDLAKRWRERGDEAALHELVRSYTRLVVATAARFRNYGLPMGDLVQEGNVGLMQAAARFEPDREVRFSTYAAWWIRSAMQDYILRNWSIVRTGTTAAQKALFFNLRRLRAKIEDSPSAGALSPDGRRRIAEELNVDESDVESMEMRLAAADQSLNSPVAEGGDDEWQDFLSDQRPSPEDVVIGMRDGRMRSKWLAEALGELSPRERTIIAQRRLRDDGATLEELGRVLGVSKERVRQLEHRALMKLRASMIRRVEDCQDLLLEA</sequence>
<dbReference type="InterPro" id="IPR014284">
    <property type="entry name" value="RNA_pol_sigma-70_dom"/>
</dbReference>
<dbReference type="PIRSF" id="PIRSF000770">
    <property type="entry name" value="RNA_pol_sigma-SigE/K"/>
    <property type="match status" value="1"/>
</dbReference>
<keyword evidence="9" id="KW-0808">Transferase</keyword>
<dbReference type="InterPro" id="IPR013324">
    <property type="entry name" value="RNA_pol_sigma_r3/r4-like"/>
</dbReference>
<name>A0ABW2KUG3_9PROT</name>
<keyword evidence="10" id="KW-1185">Reference proteome</keyword>
<dbReference type="InterPro" id="IPR007630">
    <property type="entry name" value="RNA_pol_sigma70_r4"/>
</dbReference>
<evidence type="ECO:0000256" key="4">
    <source>
        <dbReference type="ARBA" id="ARBA00023125"/>
    </source>
</evidence>
<evidence type="ECO:0000259" key="7">
    <source>
        <dbReference type="PROSITE" id="PS00715"/>
    </source>
</evidence>
<keyword evidence="2 6" id="KW-0805">Transcription regulation</keyword>
<dbReference type="PROSITE" id="PS00715">
    <property type="entry name" value="SIGMA70_1"/>
    <property type="match status" value="1"/>
</dbReference>
<dbReference type="NCBIfam" id="NF005693">
    <property type="entry name" value="PRK07500.1"/>
    <property type="match status" value="1"/>
</dbReference>
<keyword evidence="9" id="KW-0548">Nucleotidyltransferase</keyword>
<accession>A0ABW2KUG3</accession>
<reference evidence="10" key="1">
    <citation type="journal article" date="2019" name="Int. J. Syst. Evol. Microbiol.">
        <title>The Global Catalogue of Microorganisms (GCM) 10K type strain sequencing project: providing services to taxonomists for standard genome sequencing and annotation.</title>
        <authorList>
            <consortium name="The Broad Institute Genomics Platform"/>
            <consortium name="The Broad Institute Genome Sequencing Center for Infectious Disease"/>
            <person name="Wu L."/>
            <person name="Ma J."/>
        </authorList>
    </citation>
    <scope>NUCLEOTIDE SEQUENCE [LARGE SCALE GENOMIC DNA]</scope>
    <source>
        <strain evidence="10">CGMCC 1.16275</strain>
    </source>
</reference>
<dbReference type="PANTHER" id="PTHR30376">
    <property type="entry name" value="SIGMA FACTOR RPOH HEAT SHOCK RELATED"/>
    <property type="match status" value="1"/>
</dbReference>
<gene>
    <name evidence="9" type="ORF">ACFQPS_10995</name>
</gene>
<evidence type="ECO:0000256" key="5">
    <source>
        <dbReference type="ARBA" id="ARBA00023163"/>
    </source>
</evidence>
<evidence type="ECO:0000313" key="9">
    <source>
        <dbReference type="EMBL" id="MFC7333691.1"/>
    </source>
</evidence>
<dbReference type="PROSITE" id="PS00716">
    <property type="entry name" value="SIGMA70_2"/>
    <property type="match status" value="1"/>
</dbReference>
<dbReference type="CDD" id="cd06171">
    <property type="entry name" value="Sigma70_r4"/>
    <property type="match status" value="1"/>
</dbReference>
<dbReference type="SUPFAM" id="SSF88946">
    <property type="entry name" value="Sigma2 domain of RNA polymerase sigma factors"/>
    <property type="match status" value="1"/>
</dbReference>
<dbReference type="InterPro" id="IPR013325">
    <property type="entry name" value="RNA_pol_sigma_r2"/>
</dbReference>
<evidence type="ECO:0000256" key="3">
    <source>
        <dbReference type="ARBA" id="ARBA00023082"/>
    </source>
</evidence>
<comment type="similarity">
    <text evidence="1 6">Belongs to the sigma-70 factor family.</text>
</comment>
<keyword evidence="5 6" id="KW-0804">Transcription</keyword>
<evidence type="ECO:0000313" key="10">
    <source>
        <dbReference type="Proteomes" id="UP001596456"/>
    </source>
</evidence>
<evidence type="ECO:0000256" key="6">
    <source>
        <dbReference type="RuleBase" id="RU362124"/>
    </source>
</evidence>
<dbReference type="SUPFAM" id="SSF88659">
    <property type="entry name" value="Sigma3 and sigma4 domains of RNA polymerase sigma factors"/>
    <property type="match status" value="1"/>
</dbReference>
<dbReference type="InterPro" id="IPR050813">
    <property type="entry name" value="Sigma-70_Factor"/>
</dbReference>
<dbReference type="InterPro" id="IPR007627">
    <property type="entry name" value="RNA_pol_sigma70_r2"/>
</dbReference>
<dbReference type="PANTHER" id="PTHR30376:SF3">
    <property type="entry name" value="RNA POLYMERASE SIGMA FACTOR RPOH"/>
    <property type="match status" value="1"/>
</dbReference>
<dbReference type="EMBL" id="JBHTCM010000010">
    <property type="protein sequence ID" value="MFC7333691.1"/>
    <property type="molecule type" value="Genomic_DNA"/>
</dbReference>
<dbReference type="NCBIfam" id="TIGR02937">
    <property type="entry name" value="sigma70-ECF"/>
    <property type="match status" value="1"/>
</dbReference>
<evidence type="ECO:0000259" key="8">
    <source>
        <dbReference type="PROSITE" id="PS00716"/>
    </source>
</evidence>
<organism evidence="9 10">
    <name type="scientific">Rhodocista pekingensis</name>
    <dbReference type="NCBI Taxonomy" id="201185"/>
    <lineage>
        <taxon>Bacteria</taxon>
        <taxon>Pseudomonadati</taxon>
        <taxon>Pseudomonadota</taxon>
        <taxon>Alphaproteobacteria</taxon>
        <taxon>Rhodospirillales</taxon>
        <taxon>Azospirillaceae</taxon>
        <taxon>Rhodocista</taxon>
    </lineage>
</organism>
<comment type="function">
    <text evidence="6">Sigma factors are initiation factors that promote the attachment of RNA polymerase to specific initiation sites and are then released.</text>
</comment>
<dbReference type="GO" id="GO:0003899">
    <property type="term" value="F:DNA-directed RNA polymerase activity"/>
    <property type="evidence" value="ECO:0007669"/>
    <property type="project" value="UniProtKB-EC"/>
</dbReference>
<dbReference type="InterPro" id="IPR000943">
    <property type="entry name" value="RNA_pol_sigma70"/>
</dbReference>
<comment type="caution">
    <text evidence="9">The sequence shown here is derived from an EMBL/GenBank/DDBJ whole genome shotgun (WGS) entry which is preliminary data.</text>
</comment>
<dbReference type="Proteomes" id="UP001596456">
    <property type="component" value="Unassembled WGS sequence"/>
</dbReference>
<dbReference type="Pfam" id="PF04539">
    <property type="entry name" value="Sigma70_r3"/>
    <property type="match status" value="1"/>
</dbReference>
<evidence type="ECO:0000256" key="2">
    <source>
        <dbReference type="ARBA" id="ARBA00023015"/>
    </source>
</evidence>
<dbReference type="InterPro" id="IPR007624">
    <property type="entry name" value="RNA_pol_sigma70_r3"/>
</dbReference>